<gene>
    <name evidence="7" type="ORF">CYY_004605</name>
</gene>
<evidence type="ECO:0000313" key="8">
    <source>
        <dbReference type="Proteomes" id="UP000695562"/>
    </source>
</evidence>
<dbReference type="GO" id="GO:0043565">
    <property type="term" value="F:sequence-specific DNA binding"/>
    <property type="evidence" value="ECO:0007669"/>
    <property type="project" value="InterPro"/>
</dbReference>
<evidence type="ECO:0000256" key="2">
    <source>
        <dbReference type="ARBA" id="ARBA00022771"/>
    </source>
</evidence>
<dbReference type="SUPFAM" id="SSF57716">
    <property type="entry name" value="Glucocorticoid receptor-like (DNA-binding domain)"/>
    <property type="match status" value="1"/>
</dbReference>
<dbReference type="PANTHER" id="PTHR45658:SF128">
    <property type="entry name" value="GATA ZINC FINGER DOMAIN-CONTAINING PROTEIN 10-RELATED"/>
    <property type="match status" value="1"/>
</dbReference>
<evidence type="ECO:0000256" key="1">
    <source>
        <dbReference type="ARBA" id="ARBA00022723"/>
    </source>
</evidence>
<dbReference type="PROSITE" id="PS50114">
    <property type="entry name" value="GATA_ZN_FINGER_2"/>
    <property type="match status" value="1"/>
</dbReference>
<dbReference type="InterPro" id="IPR051140">
    <property type="entry name" value="GATA_TF"/>
</dbReference>
<evidence type="ECO:0000259" key="6">
    <source>
        <dbReference type="PROSITE" id="PS50114"/>
    </source>
</evidence>
<accession>A0A8J4PV46</accession>
<dbReference type="GO" id="GO:0008270">
    <property type="term" value="F:zinc ion binding"/>
    <property type="evidence" value="ECO:0007669"/>
    <property type="project" value="UniProtKB-KW"/>
</dbReference>
<keyword evidence="2 4" id="KW-0863">Zinc-finger</keyword>
<keyword evidence="8" id="KW-1185">Reference proteome</keyword>
<dbReference type="EMBL" id="AJWJ01000166">
    <property type="protein sequence ID" value="KAF2074076.1"/>
    <property type="molecule type" value="Genomic_DNA"/>
</dbReference>
<feature type="compositionally biased region" description="Polar residues" evidence="5">
    <location>
        <begin position="240"/>
        <end position="252"/>
    </location>
</feature>
<evidence type="ECO:0000313" key="7">
    <source>
        <dbReference type="EMBL" id="KAF2074076.1"/>
    </source>
</evidence>
<organism evidence="7 8">
    <name type="scientific">Polysphondylium violaceum</name>
    <dbReference type="NCBI Taxonomy" id="133409"/>
    <lineage>
        <taxon>Eukaryota</taxon>
        <taxon>Amoebozoa</taxon>
        <taxon>Evosea</taxon>
        <taxon>Eumycetozoa</taxon>
        <taxon>Dictyostelia</taxon>
        <taxon>Dictyosteliales</taxon>
        <taxon>Dictyosteliaceae</taxon>
        <taxon>Polysphondylium</taxon>
    </lineage>
</organism>
<evidence type="ECO:0000256" key="3">
    <source>
        <dbReference type="ARBA" id="ARBA00022833"/>
    </source>
</evidence>
<dbReference type="Pfam" id="PF00320">
    <property type="entry name" value="GATA"/>
    <property type="match status" value="1"/>
</dbReference>
<proteinExistence type="predicted"/>
<dbReference type="SMART" id="SM00401">
    <property type="entry name" value="ZnF_GATA"/>
    <property type="match status" value="1"/>
</dbReference>
<dbReference type="GO" id="GO:0006355">
    <property type="term" value="P:regulation of DNA-templated transcription"/>
    <property type="evidence" value="ECO:0007669"/>
    <property type="project" value="InterPro"/>
</dbReference>
<dbReference type="InterPro" id="IPR000679">
    <property type="entry name" value="Znf_GATA"/>
</dbReference>
<keyword evidence="3" id="KW-0862">Zinc</keyword>
<sequence>MNHQFVPSSSPSFCMSNFGIYSSSPAQSSMYNTPHSPRSPSSSFLLSPNIGYFESSPQEHHFSSPPSSMSTFSNGNRNNNCIEFKNNININNNNNLCSPPNSTNTTPRISKLDLSNLSSFNSNNSNNNNNNNNHHFTHEVHASSNSHLVSPRTLTSISDSLSSLRCMVDNQNPNVSNCLNNNNSNTTITSTTKPITNSNANGNPIPIPLLELKTNSPRSCSSNTNSPRSLYFVPESVSDVSPLQTPLSSPRTHSPRAMIMKNSSNGNANNNSGLTHSHDGRMEEHWKKMEYYVNDLSHFVYETLKSKDFSNILELKEKVDEVVNNAKEIEIMNNISKSLPPQTRARKKRSTKAEKLHKDLSIAGGVKRAYVTTPKSKGTYCNFCGTMETPEWRKGPGGHKTLCNACGLHYAKNIKKEESLKEQQSQYQEKEKLSPQTATMMSLANLVNFQQKNGDDEL</sequence>
<evidence type="ECO:0000256" key="4">
    <source>
        <dbReference type="PROSITE-ProRule" id="PRU00094"/>
    </source>
</evidence>
<evidence type="ECO:0000256" key="5">
    <source>
        <dbReference type="SAM" id="MobiDB-lite"/>
    </source>
</evidence>
<dbReference type="CDD" id="cd00202">
    <property type="entry name" value="ZnF_GATA"/>
    <property type="match status" value="1"/>
</dbReference>
<reference evidence="7" key="1">
    <citation type="submission" date="2020-01" db="EMBL/GenBank/DDBJ databases">
        <title>Development of genomics and gene disruption for Polysphondylium violaceum indicates a role for the polyketide synthase stlB in stalk morphogenesis.</title>
        <authorList>
            <person name="Narita B."/>
            <person name="Kawabe Y."/>
            <person name="Kin K."/>
            <person name="Saito T."/>
            <person name="Gibbs R."/>
            <person name="Kuspa A."/>
            <person name="Muzny D."/>
            <person name="Queller D."/>
            <person name="Richards S."/>
            <person name="Strassman J."/>
            <person name="Sucgang R."/>
            <person name="Worley K."/>
            <person name="Schaap P."/>
        </authorList>
    </citation>
    <scope>NUCLEOTIDE SEQUENCE</scope>
    <source>
        <strain evidence="7">QSvi11</strain>
    </source>
</reference>
<dbReference type="Gene3D" id="3.30.50.10">
    <property type="entry name" value="Erythroid Transcription Factor GATA-1, subunit A"/>
    <property type="match status" value="1"/>
</dbReference>
<keyword evidence="1" id="KW-0479">Metal-binding</keyword>
<dbReference type="OrthoDB" id="2162994at2759"/>
<dbReference type="AlphaFoldDB" id="A0A8J4PV46"/>
<feature type="compositionally biased region" description="Low complexity" evidence="5">
    <location>
        <begin position="262"/>
        <end position="273"/>
    </location>
</feature>
<protein>
    <recommendedName>
        <fullName evidence="6">GATA-type domain-containing protein</fullName>
    </recommendedName>
</protein>
<name>A0A8J4PV46_9MYCE</name>
<comment type="caution">
    <text evidence="7">The sequence shown here is derived from an EMBL/GenBank/DDBJ whole genome shotgun (WGS) entry which is preliminary data.</text>
</comment>
<feature type="domain" description="GATA-type" evidence="6">
    <location>
        <begin position="375"/>
        <end position="410"/>
    </location>
</feature>
<dbReference type="Proteomes" id="UP000695562">
    <property type="component" value="Unassembled WGS sequence"/>
</dbReference>
<feature type="region of interest" description="Disordered" evidence="5">
    <location>
        <begin position="240"/>
        <end position="279"/>
    </location>
</feature>
<dbReference type="InterPro" id="IPR013088">
    <property type="entry name" value="Znf_NHR/GATA"/>
</dbReference>
<dbReference type="PANTHER" id="PTHR45658">
    <property type="entry name" value="GATA TRANSCRIPTION FACTOR"/>
    <property type="match status" value="1"/>
</dbReference>